<keyword evidence="5" id="KW-0677">Repeat</keyword>
<name>A0A3Q8IF34_LEIDO</name>
<dbReference type="AlphaFoldDB" id="A0A3Q8IF34"/>
<evidence type="ECO:0000256" key="13">
    <source>
        <dbReference type="ARBA" id="ARBA00040950"/>
    </source>
</evidence>
<dbReference type="PROSITE" id="PS51450">
    <property type="entry name" value="LRR"/>
    <property type="match status" value="3"/>
</dbReference>
<dbReference type="InterPro" id="IPR032675">
    <property type="entry name" value="LRR_dom_sf"/>
</dbReference>
<organism evidence="17 21">
    <name type="scientific">Leishmania donovani</name>
    <dbReference type="NCBI Taxonomy" id="5661"/>
    <lineage>
        <taxon>Eukaryota</taxon>
        <taxon>Discoba</taxon>
        <taxon>Euglenozoa</taxon>
        <taxon>Kinetoplastea</taxon>
        <taxon>Metakinetoplastina</taxon>
        <taxon>Trypanosomatida</taxon>
        <taxon>Trypanosomatidae</taxon>
        <taxon>Leishmaniinae</taxon>
        <taxon>Leishmania</taxon>
    </lineage>
</organism>
<reference evidence="18 20" key="1">
    <citation type="journal article" date="2011" name="Genome Res.">
        <title>Whole genome sequencing of multiple Leishmania donovani clinical isolates provides insights into population structure and mechanisms of drug resistance.</title>
        <authorList>
            <person name="Downing T."/>
            <person name="Imamura H."/>
            <person name="Decuypere S."/>
            <person name="Clark T.G."/>
            <person name="Coombs G.H."/>
            <person name="Cotton J.A."/>
            <person name="Hilley J.D."/>
            <person name="de Doncker S."/>
            <person name="Maes I."/>
            <person name="Mottram J.C."/>
            <person name="Quail M.A."/>
            <person name="Rijal S."/>
            <person name="Sanders M."/>
            <person name="Schonian G."/>
            <person name="Stark O."/>
            <person name="Sundar S."/>
            <person name="Vanaerschot M."/>
            <person name="Hertz-Fowler C."/>
            <person name="Dujardin J.C."/>
            <person name="Berriman M."/>
        </authorList>
    </citation>
    <scope>NUCLEOTIDE SEQUENCE [LARGE SCALE GENOMIC DNA]</scope>
    <source>
        <strain evidence="18 20">BPK282A1</strain>
    </source>
</reference>
<dbReference type="GO" id="GO:0005929">
    <property type="term" value="C:cilium"/>
    <property type="evidence" value="ECO:0007669"/>
    <property type="project" value="TreeGrafter"/>
</dbReference>
<reference evidence="22" key="5">
    <citation type="submission" date="2019-02" db="EMBL/GenBank/DDBJ databases">
        <title>FDA dAtabase for Regulatory Grade micrObial Sequences (FDA-ARGOS): Supporting development and validation of Infectious Disease Dx tests.</title>
        <authorList>
            <person name="Duncan R."/>
            <person name="Fisher C."/>
            <person name="Tallon L."/>
            <person name="Sadzewicz L."/>
            <person name="Sengamalay N."/>
            <person name="Ott S."/>
            <person name="Godinez A."/>
            <person name="Nagaraj S."/>
            <person name="Vavikolanu K."/>
            <person name="Nadendla S."/>
            <person name="Aluvathingal J."/>
            <person name="Sichtig H."/>
        </authorList>
    </citation>
    <scope>NUCLEOTIDE SEQUENCE [LARGE SCALE GENOMIC DNA]</scope>
    <source>
        <strain evidence="22">FDAARGOS_361</strain>
    </source>
</reference>
<reference evidence="17 21" key="4">
    <citation type="journal article" date="2018" name="Sci. Rep.">
        <title>A complete Leishmania donovani reference genome identifies novel genetic variations associated with virulence.</title>
        <authorList>
            <person name="Lypaczewski P."/>
            <person name="Hoshizaki J."/>
            <person name="Zhang W.-W."/>
            <person name="McCall L.-I."/>
            <person name="Torcivia-Rodriguez J."/>
            <person name="Simonyan V."/>
            <person name="Kaur A."/>
            <person name="Dewar K."/>
            <person name="Matlashewski G."/>
        </authorList>
    </citation>
    <scope>NUCLEOTIDE SEQUENCE [LARGE SCALE GENOMIC DNA]</scope>
    <source>
        <strain evidence="17 21">LdCL</strain>
    </source>
</reference>
<dbReference type="SUPFAM" id="SSF52075">
    <property type="entry name" value="Outer arm dynein light chain 1"/>
    <property type="match status" value="1"/>
</dbReference>
<sequence length="555" mass="63725">MSKGFEVYPLTGSHKEVVINEALIRSAISFKPSLTTEDDRVRVVGNQEKALSEEKVRKEAAGIALEDVQTLLLSFRGIKRLENLSCLRSLTKLHLDNNRIRCIENLESLVHLEWLDLSYNAIEVIDGLQALQHLNCLSLYANKITAVDGLTCLPELNTLSLGRNPLENMDETVHYLHHLPRLQVLTLKECPLAALPNYRSRVLAFVRGLKFFDGHLVRQDEAAKAREAFRENLLTVDEEDEARAAAAKLQADQEIIASSYQQYNCPNEVMLFDELLHLDPEGRHMEAILRSDAVFPVAKEPLDRYQTEFNEQVRQLTAAMKDIRERRDADDATYREAVAYTLRQSAASSLAAMQRFEALAKRHIVKGVAQQVPGSAKRLPCQTTRSLHAALGKLKKDLLEEEAHHYDVLEVLHNNTIAKWKSHSVEVVLQSSFEALLRLETDFQLTVRHIFDAVFEERRKGDNAERAFRYVGQDDAMLAFLDNKEEYQRTVNEWYELRRKRVEELEMHHLKAEETLLSARTNSILAAEQDRHRRRLHEVCQYVEEMSKMIDGCDH</sequence>
<dbReference type="PANTHER" id="PTHR45973">
    <property type="entry name" value="PROTEIN PHOSPHATASE 1 REGULATORY SUBUNIT SDS22-RELATED"/>
    <property type="match status" value="1"/>
</dbReference>
<dbReference type="KEGG" id="ldo:LDBPK_303700"/>
<dbReference type="FunFam" id="3.80.10.10:FF:000165">
    <property type="entry name" value="Centrosomal protein of 97 kDa"/>
    <property type="match status" value="1"/>
</dbReference>
<dbReference type="GeneID" id="13385790"/>
<keyword evidence="11" id="KW-0966">Cell projection</keyword>
<evidence type="ECO:0000256" key="11">
    <source>
        <dbReference type="ARBA" id="ARBA00023273"/>
    </source>
</evidence>
<evidence type="ECO:0000256" key="4">
    <source>
        <dbReference type="ARBA" id="ARBA00022614"/>
    </source>
</evidence>
<comment type="similarity">
    <text evidence="12">Belongs to the DRC3 family.</text>
</comment>
<evidence type="ECO:0000313" key="20">
    <source>
        <dbReference type="Proteomes" id="UP000008980"/>
    </source>
</evidence>
<dbReference type="Proteomes" id="UP000274082">
    <property type="component" value="Chromosome 30"/>
</dbReference>
<dbReference type="Gene3D" id="3.80.10.10">
    <property type="entry name" value="Ribonuclease Inhibitor"/>
    <property type="match status" value="2"/>
</dbReference>
<dbReference type="RefSeq" id="XP_003863081.1">
    <property type="nucleotide sequence ID" value="XM_003863033.1"/>
</dbReference>
<evidence type="ECO:0000256" key="3">
    <source>
        <dbReference type="ARBA" id="ARBA00022490"/>
    </source>
</evidence>
<dbReference type="EMBL" id="FR799617">
    <property type="protein sequence ID" value="CBZ36391.1"/>
    <property type="molecule type" value="Genomic_DNA"/>
</dbReference>
<keyword evidence="8" id="KW-0175">Coiled coil</keyword>
<evidence type="ECO:0000256" key="14">
    <source>
        <dbReference type="ARBA" id="ARBA00058656"/>
    </source>
</evidence>
<evidence type="ECO:0000256" key="12">
    <source>
        <dbReference type="ARBA" id="ARBA00038378"/>
    </source>
</evidence>
<keyword evidence="21" id="KW-1185">Reference proteome</keyword>
<evidence type="ECO:0000256" key="1">
    <source>
        <dbReference type="ARBA" id="ARBA00004300"/>
    </source>
</evidence>
<dbReference type="SMART" id="SM00365">
    <property type="entry name" value="LRR_SD22"/>
    <property type="match status" value="4"/>
</dbReference>
<dbReference type="OMA" id="QYNCPNE"/>
<dbReference type="InterPro" id="IPR050576">
    <property type="entry name" value="Cilia_flagella_integrity"/>
</dbReference>
<dbReference type="EMBL" id="RHLC01000011">
    <property type="protein sequence ID" value="TPP45917.1"/>
    <property type="molecule type" value="Genomic_DNA"/>
</dbReference>
<dbReference type="GO" id="GO:0005813">
    <property type="term" value="C:centrosome"/>
    <property type="evidence" value="ECO:0007669"/>
    <property type="project" value="UniProtKB-SubCell"/>
</dbReference>
<reference evidence="20" key="3">
    <citation type="submission" date="2011-02" db="EMBL/GenBank/DDBJ databases">
        <title>Whole genome sequencing of Leishmania donovani clinical lines reveals dynamic variation related to drug resistance.</title>
        <authorList>
            <person name="Downing T."/>
            <person name="Imamura H."/>
            <person name="Sanders M."/>
            <person name="Decuypere S."/>
            <person name="Hertz-Fowler C."/>
            <person name="Clark T.G."/>
            <person name="Rijal S."/>
            <person name="Sundar S."/>
            <person name="Quail M.A."/>
            <person name="De Doncker S."/>
            <person name="Maes I."/>
            <person name="Vanaerschot M."/>
            <person name="Stark O."/>
            <person name="Schonian G."/>
            <person name="Dujardin J.C."/>
            <person name="Berriman M."/>
        </authorList>
    </citation>
    <scope>NUCLEOTIDE SEQUENCE [LARGE SCALE GENOMIC DNA]</scope>
    <source>
        <strain evidence="20">BPK282A1</strain>
    </source>
</reference>
<gene>
    <name evidence="19" type="ORF">CGC21_36540</name>
    <name evidence="18" type="ORF">LDBPK_303700</name>
    <name evidence="17" type="ORF">LdCL_300042400</name>
</gene>
<evidence type="ECO:0000313" key="17">
    <source>
        <dbReference type="EMBL" id="AYU81168.1"/>
    </source>
</evidence>
<proteinExistence type="inferred from homology"/>
<evidence type="ECO:0000256" key="15">
    <source>
        <dbReference type="ARBA" id="ARBA00068862"/>
    </source>
</evidence>
<reference evidence="19" key="6">
    <citation type="submission" date="2019-02" db="EMBL/GenBank/DDBJ databases">
        <title>FDA dAtabase for Regulatory Grade micrObial Sequences (FDA-ARGOS): Supporting development and validation of Infectious Disease Dx tests.</title>
        <authorList>
            <person name="Duncan R."/>
            <person name="Fisher C."/>
            <person name="Tallon L.J."/>
            <person name="Sadzewicz L."/>
            <person name="Sengamalay N."/>
            <person name="Ott S."/>
            <person name="Godinez A."/>
            <person name="Nagaraj S."/>
            <person name="Nadendla S."/>
            <person name="Sichtig H."/>
        </authorList>
    </citation>
    <scope>NUCLEOTIDE SEQUENCE</scope>
    <source>
        <strain evidence="19">FDAARGOS_361</strain>
    </source>
</reference>
<dbReference type="OrthoDB" id="266138at2759"/>
<dbReference type="Proteomes" id="UP000318447">
    <property type="component" value="Unassembled WGS sequence"/>
</dbReference>
<evidence type="ECO:0000256" key="16">
    <source>
        <dbReference type="ARBA" id="ARBA00076677"/>
    </source>
</evidence>
<dbReference type="InterPro" id="IPR003591">
    <property type="entry name" value="Leu-rich_rpt_typical-subtyp"/>
</dbReference>
<dbReference type="InterPro" id="IPR001611">
    <property type="entry name" value="Leu-rich_rpt"/>
</dbReference>
<keyword evidence="6" id="KW-0970">Cilium biogenesis/degradation</keyword>
<dbReference type="EMBL" id="CP029529">
    <property type="protein sequence ID" value="AYU81168.1"/>
    <property type="molecule type" value="Genomic_DNA"/>
</dbReference>
<evidence type="ECO:0000256" key="6">
    <source>
        <dbReference type="ARBA" id="ARBA00022794"/>
    </source>
</evidence>
<reference evidence="18" key="2">
    <citation type="submission" date="2011-01" db="EMBL/GenBank/DDBJ databases">
        <authorList>
            <person name="Zhao B.P."/>
            <person name="Ren Z.A."/>
            <person name="Li C.D."/>
        </authorList>
    </citation>
    <scope>NUCLEOTIDE SEQUENCE</scope>
    <source>
        <strain evidence="18">BPK282A1</strain>
    </source>
</reference>
<keyword evidence="9" id="KW-0969">Cilium</keyword>
<evidence type="ECO:0000313" key="22">
    <source>
        <dbReference type="Proteomes" id="UP000318447"/>
    </source>
</evidence>
<evidence type="ECO:0000313" key="19">
    <source>
        <dbReference type="EMBL" id="TPP45917.1"/>
    </source>
</evidence>
<dbReference type="Pfam" id="PF14580">
    <property type="entry name" value="LRR_9"/>
    <property type="match status" value="1"/>
</dbReference>
<keyword evidence="3" id="KW-0963">Cytoplasm</keyword>
<evidence type="ECO:0000256" key="8">
    <source>
        <dbReference type="ARBA" id="ARBA00023054"/>
    </source>
</evidence>
<protein>
    <recommendedName>
        <fullName evidence="15">Centrosomal protein of 97 kDa</fullName>
    </recommendedName>
    <alternativeName>
        <fullName evidence="13">Dynein regulatory complex subunit 3</fullName>
    </alternativeName>
    <alternativeName>
        <fullName evidence="16">Leucine-rich repeat and IQ domain-containing protein 2</fullName>
    </alternativeName>
</protein>
<evidence type="ECO:0000256" key="5">
    <source>
        <dbReference type="ARBA" id="ARBA00022737"/>
    </source>
</evidence>
<keyword evidence="10" id="KW-0206">Cytoskeleton</keyword>
<accession>A0A3Q8IF34</accession>
<comment type="function">
    <text evidence="14">Acts as a key negative regulator of ciliogenesis in collaboration with CCP110 by capping the mother centriole thereby preventing cilia formation. Required for recruitment of CCP110 to the centrosome.</text>
</comment>
<dbReference type="PANTHER" id="PTHR45973:SF12">
    <property type="entry name" value="DYNEIN REGULATORY COMPLEX SUBUNIT 3"/>
    <property type="match status" value="1"/>
</dbReference>
<evidence type="ECO:0000256" key="2">
    <source>
        <dbReference type="ARBA" id="ARBA00004611"/>
    </source>
</evidence>
<keyword evidence="4" id="KW-0433">Leucine-rich repeat</keyword>
<evidence type="ECO:0000313" key="18">
    <source>
        <dbReference type="EMBL" id="CBZ36391.1"/>
    </source>
</evidence>
<dbReference type="Proteomes" id="UP000008980">
    <property type="component" value="Chromosome 30"/>
</dbReference>
<accession>E9BMB3</accession>
<evidence type="ECO:0000256" key="10">
    <source>
        <dbReference type="ARBA" id="ARBA00023212"/>
    </source>
</evidence>
<keyword evidence="7" id="KW-0282">Flagellum</keyword>
<dbReference type="VEuPathDB" id="TriTrypDB:LDHU3_30.4930"/>
<dbReference type="VEuPathDB" id="TriTrypDB:LdBPK_303700.1"/>
<dbReference type="SMART" id="SM00369">
    <property type="entry name" value="LRR_TYP"/>
    <property type="match status" value="4"/>
</dbReference>
<dbReference type="VEuPathDB" id="TriTrypDB:LdCL_300042400"/>
<dbReference type="GO" id="GO:0030030">
    <property type="term" value="P:cell projection organization"/>
    <property type="evidence" value="ECO:0007669"/>
    <property type="project" value="UniProtKB-KW"/>
</dbReference>
<comment type="subcellular location">
    <subcellularLocation>
        <location evidence="2">Cytoplasm</location>
        <location evidence="2">Cytoskeleton</location>
        <location evidence="2">Flagellum axoneme</location>
    </subcellularLocation>
    <subcellularLocation>
        <location evidence="1">Cytoplasm</location>
        <location evidence="1">Cytoskeleton</location>
        <location evidence="1">Microtubule organizing center</location>
        <location evidence="1">Centrosome</location>
    </subcellularLocation>
</comment>
<evidence type="ECO:0000313" key="21">
    <source>
        <dbReference type="Proteomes" id="UP000274082"/>
    </source>
</evidence>
<evidence type="ECO:0000256" key="7">
    <source>
        <dbReference type="ARBA" id="ARBA00022846"/>
    </source>
</evidence>
<evidence type="ECO:0000256" key="9">
    <source>
        <dbReference type="ARBA" id="ARBA00023069"/>
    </source>
</evidence>